<accession>A0A0C2X2G7</accession>
<evidence type="ECO:0000313" key="6">
    <source>
        <dbReference type="Proteomes" id="UP000054549"/>
    </source>
</evidence>
<feature type="region of interest" description="Disordered" evidence="3">
    <location>
        <begin position="120"/>
        <end position="313"/>
    </location>
</feature>
<feature type="region of interest" description="Disordered" evidence="3">
    <location>
        <begin position="1"/>
        <end position="32"/>
    </location>
</feature>
<dbReference type="Pfam" id="PF00076">
    <property type="entry name" value="RRM_1"/>
    <property type="match status" value="1"/>
</dbReference>
<dbReference type="InterPro" id="IPR000504">
    <property type="entry name" value="RRM_dom"/>
</dbReference>
<dbReference type="PANTHER" id="PTHR15481">
    <property type="entry name" value="RIBONUCLEIC ACID BINDING PROTEIN S1"/>
    <property type="match status" value="1"/>
</dbReference>
<reference evidence="5 6" key="1">
    <citation type="submission" date="2014-04" db="EMBL/GenBank/DDBJ databases">
        <title>Evolutionary Origins and Diversification of the Mycorrhizal Mutualists.</title>
        <authorList>
            <consortium name="DOE Joint Genome Institute"/>
            <consortium name="Mycorrhizal Genomics Consortium"/>
            <person name="Kohler A."/>
            <person name="Kuo A."/>
            <person name="Nagy L.G."/>
            <person name="Floudas D."/>
            <person name="Copeland A."/>
            <person name="Barry K.W."/>
            <person name="Cichocki N."/>
            <person name="Veneault-Fourrey C."/>
            <person name="LaButti K."/>
            <person name="Lindquist E.A."/>
            <person name="Lipzen A."/>
            <person name="Lundell T."/>
            <person name="Morin E."/>
            <person name="Murat C."/>
            <person name="Riley R."/>
            <person name="Ohm R."/>
            <person name="Sun H."/>
            <person name="Tunlid A."/>
            <person name="Henrissat B."/>
            <person name="Grigoriev I.V."/>
            <person name="Hibbett D.S."/>
            <person name="Martin F."/>
        </authorList>
    </citation>
    <scope>NUCLEOTIDE SEQUENCE [LARGE SCALE GENOMIC DNA]</scope>
    <source>
        <strain evidence="5 6">Koide BX008</strain>
    </source>
</reference>
<dbReference type="GO" id="GO:0005737">
    <property type="term" value="C:cytoplasm"/>
    <property type="evidence" value="ECO:0007669"/>
    <property type="project" value="TreeGrafter"/>
</dbReference>
<evidence type="ECO:0000259" key="4">
    <source>
        <dbReference type="PROSITE" id="PS50102"/>
    </source>
</evidence>
<sequence length="313" mass="35662">MSASPSVSPRRSPKDDEDMDIDKNASPLHKSPITESDRKVVIVTNLTRNVVESHVQTIFGFYGQIVKIDLPLFGKSGQNRGKAALEFVDAVAAHKAASHMDGGQLDGAVLKVELSDLPIRTRSRSPRRGAGALAPKNGRDRDRFGRRSYSRSRSPSRSRTPSRSPVASRPYRRSRERDVFTGRDSYRGRPYGRRGQGRDVYRPLRDSRSRSRSRSPPRRAGDRLGPRRRSPSYTRGGYSRMRGRSRSRSYSVRSSRSRSRSYSRSRSRTRSLSNSSYSRYSRSRSRSRSISRGRRSHSRDDIRDSRSRSPREL</sequence>
<dbReference type="HOGENOM" id="CLU_054059_2_0_1"/>
<dbReference type="Proteomes" id="UP000054549">
    <property type="component" value="Unassembled WGS sequence"/>
</dbReference>
<dbReference type="GO" id="GO:0003723">
    <property type="term" value="F:RNA binding"/>
    <property type="evidence" value="ECO:0007669"/>
    <property type="project" value="UniProtKB-UniRule"/>
</dbReference>
<dbReference type="GO" id="GO:0005654">
    <property type="term" value="C:nucleoplasm"/>
    <property type="evidence" value="ECO:0007669"/>
    <property type="project" value="TreeGrafter"/>
</dbReference>
<evidence type="ECO:0000256" key="2">
    <source>
        <dbReference type="PROSITE-ProRule" id="PRU00176"/>
    </source>
</evidence>
<keyword evidence="1 2" id="KW-0694">RNA-binding</keyword>
<dbReference type="GO" id="GO:0000398">
    <property type="term" value="P:mRNA splicing, via spliceosome"/>
    <property type="evidence" value="ECO:0007669"/>
    <property type="project" value="TreeGrafter"/>
</dbReference>
<feature type="compositionally biased region" description="Basic residues" evidence="3">
    <location>
        <begin position="255"/>
        <end position="269"/>
    </location>
</feature>
<feature type="compositionally biased region" description="Low complexity" evidence="3">
    <location>
        <begin position="157"/>
        <end position="169"/>
    </location>
</feature>
<dbReference type="SUPFAM" id="SSF54928">
    <property type="entry name" value="RNA-binding domain, RBD"/>
    <property type="match status" value="1"/>
</dbReference>
<dbReference type="STRING" id="946122.A0A0C2X2G7"/>
<feature type="domain" description="RRM" evidence="4">
    <location>
        <begin position="39"/>
        <end position="117"/>
    </location>
</feature>
<dbReference type="AlphaFoldDB" id="A0A0C2X2G7"/>
<dbReference type="PANTHER" id="PTHR15481:SF0">
    <property type="entry name" value="LD23870P-RELATED"/>
    <property type="match status" value="1"/>
</dbReference>
<gene>
    <name evidence="5" type="ORF">M378DRAFT_72156</name>
</gene>
<dbReference type="Gene3D" id="3.30.70.330">
    <property type="match status" value="1"/>
</dbReference>
<evidence type="ECO:0000256" key="1">
    <source>
        <dbReference type="ARBA" id="ARBA00022884"/>
    </source>
</evidence>
<dbReference type="InterPro" id="IPR012677">
    <property type="entry name" value="Nucleotide-bd_a/b_plait_sf"/>
</dbReference>
<feature type="compositionally biased region" description="Basic and acidic residues" evidence="3">
    <location>
        <begin position="298"/>
        <end position="313"/>
    </location>
</feature>
<feature type="compositionally biased region" description="Basic residues" evidence="3">
    <location>
        <begin position="281"/>
        <end position="297"/>
    </location>
</feature>
<dbReference type="EMBL" id="KN818229">
    <property type="protein sequence ID" value="KIL68337.1"/>
    <property type="molecule type" value="Genomic_DNA"/>
</dbReference>
<feature type="compositionally biased region" description="Basic residues" evidence="3">
    <location>
        <begin position="146"/>
        <end position="156"/>
    </location>
</feature>
<feature type="compositionally biased region" description="Basic and acidic residues" evidence="3">
    <location>
        <begin position="196"/>
        <end position="209"/>
    </location>
</feature>
<feature type="compositionally biased region" description="Low complexity" evidence="3">
    <location>
        <begin position="270"/>
        <end position="280"/>
    </location>
</feature>
<organism evidence="5 6">
    <name type="scientific">Amanita muscaria (strain Koide BX008)</name>
    <dbReference type="NCBI Taxonomy" id="946122"/>
    <lineage>
        <taxon>Eukaryota</taxon>
        <taxon>Fungi</taxon>
        <taxon>Dikarya</taxon>
        <taxon>Basidiomycota</taxon>
        <taxon>Agaricomycotina</taxon>
        <taxon>Agaricomycetes</taxon>
        <taxon>Agaricomycetidae</taxon>
        <taxon>Agaricales</taxon>
        <taxon>Pluteineae</taxon>
        <taxon>Amanitaceae</taxon>
        <taxon>Amanita</taxon>
    </lineage>
</organism>
<dbReference type="PROSITE" id="PS50102">
    <property type="entry name" value="RRM"/>
    <property type="match status" value="1"/>
</dbReference>
<name>A0A0C2X2G7_AMAMK</name>
<dbReference type="InParanoid" id="A0A0C2X2G7"/>
<protein>
    <recommendedName>
        <fullName evidence="4">RRM domain-containing protein</fullName>
    </recommendedName>
</protein>
<dbReference type="InterPro" id="IPR035979">
    <property type="entry name" value="RBD_domain_sf"/>
</dbReference>
<dbReference type="GO" id="GO:0061574">
    <property type="term" value="C:ASAP complex"/>
    <property type="evidence" value="ECO:0007669"/>
    <property type="project" value="TreeGrafter"/>
</dbReference>
<feature type="compositionally biased region" description="Basic and acidic residues" evidence="3">
    <location>
        <begin position="173"/>
        <end position="187"/>
    </location>
</feature>
<dbReference type="SMART" id="SM00360">
    <property type="entry name" value="RRM"/>
    <property type="match status" value="1"/>
</dbReference>
<evidence type="ECO:0000256" key="3">
    <source>
        <dbReference type="SAM" id="MobiDB-lite"/>
    </source>
</evidence>
<feature type="compositionally biased region" description="Low complexity" evidence="3">
    <location>
        <begin position="1"/>
        <end position="10"/>
    </location>
</feature>
<evidence type="ECO:0000313" key="5">
    <source>
        <dbReference type="EMBL" id="KIL68337.1"/>
    </source>
</evidence>
<dbReference type="OrthoDB" id="252020at2759"/>
<proteinExistence type="predicted"/>
<keyword evidence="6" id="KW-1185">Reference proteome</keyword>